<gene>
    <name evidence="2" type="ORF">GALL_276120</name>
</gene>
<protein>
    <recommendedName>
        <fullName evidence="1">ATPase AAA-type core domain-containing protein</fullName>
    </recommendedName>
</protein>
<evidence type="ECO:0000313" key="2">
    <source>
        <dbReference type="EMBL" id="OIQ90473.1"/>
    </source>
</evidence>
<proteinExistence type="predicted"/>
<dbReference type="Pfam" id="PF13304">
    <property type="entry name" value="AAA_21"/>
    <property type="match status" value="1"/>
</dbReference>
<dbReference type="PANTHER" id="PTHR43581:SF2">
    <property type="entry name" value="EXCINUCLEASE ATPASE SUBUNIT"/>
    <property type="match status" value="1"/>
</dbReference>
<dbReference type="PANTHER" id="PTHR43581">
    <property type="entry name" value="ATP/GTP PHOSPHATASE"/>
    <property type="match status" value="1"/>
</dbReference>
<dbReference type="GO" id="GO:0005524">
    <property type="term" value="F:ATP binding"/>
    <property type="evidence" value="ECO:0007669"/>
    <property type="project" value="InterPro"/>
</dbReference>
<name>A0A1J5R3G9_9ZZZZ</name>
<evidence type="ECO:0000259" key="1">
    <source>
        <dbReference type="Pfam" id="PF13304"/>
    </source>
</evidence>
<organism evidence="2">
    <name type="scientific">mine drainage metagenome</name>
    <dbReference type="NCBI Taxonomy" id="410659"/>
    <lineage>
        <taxon>unclassified sequences</taxon>
        <taxon>metagenomes</taxon>
        <taxon>ecological metagenomes</taxon>
    </lineage>
</organism>
<dbReference type="InterPro" id="IPR051396">
    <property type="entry name" value="Bact_Antivir_Def_Nuclease"/>
</dbReference>
<dbReference type="InterPro" id="IPR003959">
    <property type="entry name" value="ATPase_AAA_core"/>
</dbReference>
<dbReference type="Gene3D" id="3.40.50.300">
    <property type="entry name" value="P-loop containing nucleotide triphosphate hydrolases"/>
    <property type="match status" value="1"/>
</dbReference>
<dbReference type="InterPro" id="IPR027417">
    <property type="entry name" value="P-loop_NTPase"/>
</dbReference>
<comment type="caution">
    <text evidence="2">The sequence shown here is derived from an EMBL/GenBank/DDBJ whole genome shotgun (WGS) entry which is preliminary data.</text>
</comment>
<dbReference type="AlphaFoldDB" id="A0A1J5R3G9"/>
<feature type="domain" description="ATPase AAA-type core" evidence="1">
    <location>
        <begin position="329"/>
        <end position="440"/>
    </location>
</feature>
<dbReference type="GO" id="GO:0016887">
    <property type="term" value="F:ATP hydrolysis activity"/>
    <property type="evidence" value="ECO:0007669"/>
    <property type="project" value="InterPro"/>
</dbReference>
<accession>A0A1J5R3G9</accession>
<reference evidence="2" key="1">
    <citation type="submission" date="2016-10" db="EMBL/GenBank/DDBJ databases">
        <title>Sequence of Gallionella enrichment culture.</title>
        <authorList>
            <person name="Poehlein A."/>
            <person name="Muehling M."/>
            <person name="Daniel R."/>
        </authorList>
    </citation>
    <scope>NUCLEOTIDE SEQUENCE</scope>
</reference>
<sequence length="458" mass="51768">MTENAKPRIEKIQVRGLFGLFNHDISILNRDRITILHGVNGCGKTTVLRMIDAICSSPIDTSVFQSVVFESFKVDLSDESQVVVSHKALDESTQGALRFYYRPKVGEVIDTILVVVPGDVLNLIDRHVPRPYSRYRHGWHVRGEDRIFTLTEIVKMFPEVVSAVPKQYRDATDKIPSLEIAPVYFVETKRLEANRPASHRQWTPGIQGLSIVDDDDEPGFSSRVDQYSNDIVTRIKSVISDYAQYAQERDRTFPARLVEFIRQNGPMGNAKEILAELDKLEDARLRLISLGLVDAEVGLPKLEEADLNRALAPLVIYVEDVHKKLEIFSDFSNRLGMLIDMLNSRFKYKKIMVNKSSGFILKSPSGNLIPLSALSSGEQHELVVYYDLIFRAPSNGLVLVDEPEISLHVGWQSRFLDDFKRILELTNCYGVIATHSPTIIGSRWDLTVELQVSDQVGV</sequence>
<dbReference type="EMBL" id="MLJW01000290">
    <property type="protein sequence ID" value="OIQ90473.1"/>
    <property type="molecule type" value="Genomic_DNA"/>
</dbReference>
<dbReference type="SUPFAM" id="SSF52540">
    <property type="entry name" value="P-loop containing nucleoside triphosphate hydrolases"/>
    <property type="match status" value="1"/>
</dbReference>